<proteinExistence type="predicted"/>
<dbReference type="AlphaFoldDB" id="G5JTQ2"/>
<organism evidence="1 2">
    <name type="scientific">Streptococcus criceti HS-6</name>
    <dbReference type="NCBI Taxonomy" id="873449"/>
    <lineage>
        <taxon>Bacteria</taxon>
        <taxon>Bacillati</taxon>
        <taxon>Bacillota</taxon>
        <taxon>Bacilli</taxon>
        <taxon>Lactobacillales</taxon>
        <taxon>Streptococcaceae</taxon>
        <taxon>Streptococcus</taxon>
    </lineage>
</organism>
<protein>
    <submittedName>
        <fullName evidence="1">Uncharacterized protein</fullName>
    </submittedName>
</protein>
<dbReference type="EMBL" id="AEUV02000002">
    <property type="protein sequence ID" value="EHI73657.1"/>
    <property type="molecule type" value="Genomic_DNA"/>
</dbReference>
<dbReference type="Proteomes" id="UP000004322">
    <property type="component" value="Unassembled WGS sequence"/>
</dbReference>
<evidence type="ECO:0000313" key="2">
    <source>
        <dbReference type="Proteomes" id="UP000004322"/>
    </source>
</evidence>
<comment type="caution">
    <text evidence="1">The sequence shown here is derived from an EMBL/GenBank/DDBJ whole genome shotgun (WGS) entry which is preliminary data.</text>
</comment>
<name>G5JTQ2_STRCG</name>
<gene>
    <name evidence="1" type="ORF">STRCR_1149</name>
</gene>
<reference evidence="1" key="1">
    <citation type="submission" date="2011-07" db="EMBL/GenBank/DDBJ databases">
        <authorList>
            <person name="Stanhope M.J."/>
            <person name="Durkin A.S."/>
            <person name="Hostetler J."/>
            <person name="Kim M."/>
            <person name="Radune D."/>
            <person name="Singh I."/>
            <person name="Town C.D."/>
        </authorList>
    </citation>
    <scope>NUCLEOTIDE SEQUENCE [LARGE SCALE GENOMIC DNA]</scope>
    <source>
        <strain evidence="1">HS-6</strain>
    </source>
</reference>
<evidence type="ECO:0000313" key="1">
    <source>
        <dbReference type="EMBL" id="EHI73657.1"/>
    </source>
</evidence>
<sequence length="52" mass="6217">MGTSPQDKDSQPLRQTVITAKNRRLEHFFPSLIYRNLKEIKKEPLSWRYLVS</sequence>
<keyword evidence="2" id="KW-1185">Reference proteome</keyword>
<accession>G5JTQ2</accession>